<gene>
    <name evidence="2" type="ORF">KSX_41350</name>
</gene>
<dbReference type="EMBL" id="BNJF01000002">
    <property type="protein sequence ID" value="GHO45972.1"/>
    <property type="molecule type" value="Genomic_DNA"/>
</dbReference>
<reference evidence="2" key="1">
    <citation type="submission" date="2020-10" db="EMBL/GenBank/DDBJ databases">
        <title>Taxonomic study of unclassified bacteria belonging to the class Ktedonobacteria.</title>
        <authorList>
            <person name="Yabe S."/>
            <person name="Wang C.M."/>
            <person name="Zheng Y."/>
            <person name="Sakai Y."/>
            <person name="Cavaletti L."/>
            <person name="Monciardini P."/>
            <person name="Donadio S."/>
        </authorList>
    </citation>
    <scope>NUCLEOTIDE SEQUENCE</scope>
    <source>
        <strain evidence="2">SOSP1-1</strain>
    </source>
</reference>
<keyword evidence="1" id="KW-1133">Transmembrane helix</keyword>
<comment type="caution">
    <text evidence="2">The sequence shown here is derived from an EMBL/GenBank/DDBJ whole genome shotgun (WGS) entry which is preliminary data.</text>
</comment>
<dbReference type="Proteomes" id="UP000612362">
    <property type="component" value="Unassembled WGS sequence"/>
</dbReference>
<keyword evidence="1" id="KW-0812">Transmembrane</keyword>
<organism evidence="2 3">
    <name type="scientific">Ktedonospora formicarum</name>
    <dbReference type="NCBI Taxonomy" id="2778364"/>
    <lineage>
        <taxon>Bacteria</taxon>
        <taxon>Bacillati</taxon>
        <taxon>Chloroflexota</taxon>
        <taxon>Ktedonobacteria</taxon>
        <taxon>Ktedonobacterales</taxon>
        <taxon>Ktedonobacteraceae</taxon>
        <taxon>Ktedonospora</taxon>
    </lineage>
</organism>
<evidence type="ECO:0000256" key="1">
    <source>
        <dbReference type="SAM" id="Phobius"/>
    </source>
</evidence>
<evidence type="ECO:0000313" key="3">
    <source>
        <dbReference type="Proteomes" id="UP000612362"/>
    </source>
</evidence>
<dbReference type="AlphaFoldDB" id="A0A8J3MRF3"/>
<dbReference type="RefSeq" id="WP_220195383.1">
    <property type="nucleotide sequence ID" value="NZ_BNJF01000002.1"/>
</dbReference>
<name>A0A8J3MRF3_9CHLR</name>
<protein>
    <submittedName>
        <fullName evidence="2">Uncharacterized protein</fullName>
    </submittedName>
</protein>
<accession>A0A8J3MRF3</accession>
<feature type="transmembrane region" description="Helical" evidence="1">
    <location>
        <begin position="89"/>
        <end position="110"/>
    </location>
</feature>
<proteinExistence type="predicted"/>
<keyword evidence="3" id="KW-1185">Reference proteome</keyword>
<feature type="transmembrane region" description="Helical" evidence="1">
    <location>
        <begin position="20"/>
        <end position="37"/>
    </location>
</feature>
<evidence type="ECO:0000313" key="2">
    <source>
        <dbReference type="EMBL" id="GHO45972.1"/>
    </source>
</evidence>
<sequence>MNKVKDEALIQRAIAIERALTYVGTFTMIFGLILIMRTRGFGNLLGSTWGTLIIMAFGLAVVLLGVGDSGLRPALKHIKEQGEAPARRWAIIGFILTVLAVGVMTGATYVI</sequence>
<keyword evidence="1" id="KW-0472">Membrane</keyword>
<feature type="transmembrane region" description="Helical" evidence="1">
    <location>
        <begin position="49"/>
        <end position="68"/>
    </location>
</feature>